<proteinExistence type="predicted"/>
<sequence length="85" mass="9609">MAGEDTEAEPGKDAEAVRRRAMEKRIRPPIGDKNQGNRRADKPKRRCMRLANSKLNSLGDTAAPAVRRLFVKRVLNIRTIVQNVE</sequence>
<name>A0AAV7UQ35_PLEWA</name>
<evidence type="ECO:0000256" key="1">
    <source>
        <dbReference type="SAM" id="MobiDB-lite"/>
    </source>
</evidence>
<keyword evidence="3" id="KW-1185">Reference proteome</keyword>
<accession>A0AAV7UQ35</accession>
<dbReference type="AlphaFoldDB" id="A0AAV7UQ35"/>
<comment type="caution">
    <text evidence="2">The sequence shown here is derived from an EMBL/GenBank/DDBJ whole genome shotgun (WGS) entry which is preliminary data.</text>
</comment>
<dbReference type="Proteomes" id="UP001066276">
    <property type="component" value="Chromosome 2_2"/>
</dbReference>
<evidence type="ECO:0000313" key="3">
    <source>
        <dbReference type="Proteomes" id="UP001066276"/>
    </source>
</evidence>
<feature type="region of interest" description="Disordered" evidence="1">
    <location>
        <begin position="1"/>
        <end position="45"/>
    </location>
</feature>
<organism evidence="2 3">
    <name type="scientific">Pleurodeles waltl</name>
    <name type="common">Iberian ribbed newt</name>
    <dbReference type="NCBI Taxonomy" id="8319"/>
    <lineage>
        <taxon>Eukaryota</taxon>
        <taxon>Metazoa</taxon>
        <taxon>Chordata</taxon>
        <taxon>Craniata</taxon>
        <taxon>Vertebrata</taxon>
        <taxon>Euteleostomi</taxon>
        <taxon>Amphibia</taxon>
        <taxon>Batrachia</taxon>
        <taxon>Caudata</taxon>
        <taxon>Salamandroidea</taxon>
        <taxon>Salamandridae</taxon>
        <taxon>Pleurodelinae</taxon>
        <taxon>Pleurodeles</taxon>
    </lineage>
</organism>
<gene>
    <name evidence="2" type="ORF">NDU88_000468</name>
</gene>
<reference evidence="2" key="1">
    <citation type="journal article" date="2022" name="bioRxiv">
        <title>Sequencing and chromosome-scale assembly of the giantPleurodeles waltlgenome.</title>
        <authorList>
            <person name="Brown T."/>
            <person name="Elewa A."/>
            <person name="Iarovenko S."/>
            <person name="Subramanian E."/>
            <person name="Araus A.J."/>
            <person name="Petzold A."/>
            <person name="Susuki M."/>
            <person name="Suzuki K.-i.T."/>
            <person name="Hayashi T."/>
            <person name="Toyoda A."/>
            <person name="Oliveira C."/>
            <person name="Osipova E."/>
            <person name="Leigh N.D."/>
            <person name="Simon A."/>
            <person name="Yun M.H."/>
        </authorList>
    </citation>
    <scope>NUCLEOTIDE SEQUENCE</scope>
    <source>
        <strain evidence="2">20211129_DDA</strain>
        <tissue evidence="2">Liver</tissue>
    </source>
</reference>
<protein>
    <submittedName>
        <fullName evidence="2">Uncharacterized protein</fullName>
    </submittedName>
</protein>
<feature type="compositionally biased region" description="Basic and acidic residues" evidence="1">
    <location>
        <begin position="9"/>
        <end position="26"/>
    </location>
</feature>
<evidence type="ECO:0000313" key="2">
    <source>
        <dbReference type="EMBL" id="KAJ1191152.1"/>
    </source>
</evidence>
<dbReference type="EMBL" id="JANPWB010000004">
    <property type="protein sequence ID" value="KAJ1191152.1"/>
    <property type="molecule type" value="Genomic_DNA"/>
</dbReference>